<dbReference type="InterPro" id="IPR001261">
    <property type="entry name" value="ArgE/DapE_CS"/>
</dbReference>
<dbReference type="PANTHER" id="PTHR43808">
    <property type="entry name" value="ACETYLORNITHINE DEACETYLASE"/>
    <property type="match status" value="1"/>
</dbReference>
<dbReference type="Proteomes" id="UP000249239">
    <property type="component" value="Unassembled WGS sequence"/>
</dbReference>
<dbReference type="Gene3D" id="3.40.630.10">
    <property type="entry name" value="Zn peptidases"/>
    <property type="match status" value="1"/>
</dbReference>
<dbReference type="GO" id="GO:0008777">
    <property type="term" value="F:acetylornithine deacetylase activity"/>
    <property type="evidence" value="ECO:0007669"/>
    <property type="project" value="TreeGrafter"/>
</dbReference>
<dbReference type="GO" id="GO:0006526">
    <property type="term" value="P:L-arginine biosynthetic process"/>
    <property type="evidence" value="ECO:0007669"/>
    <property type="project" value="TreeGrafter"/>
</dbReference>
<accession>A0A2W7NAY1</accession>
<dbReference type="InterPro" id="IPR050072">
    <property type="entry name" value="Peptidase_M20A"/>
</dbReference>
<evidence type="ECO:0000256" key="2">
    <source>
        <dbReference type="ARBA" id="ARBA00022723"/>
    </source>
</evidence>
<keyword evidence="4" id="KW-0862">Zinc</keyword>
<sequence length="352" mass="38476">MAASEAQYIALLKQMISIQSFSRDEKEVADMLEGWFVSRGICPNRKGNNLWMWGSERDAAKPTLLLNSHLDTVKPGNNWTAEPFTPAVDGDKLTGLGSNDAGASVVSLIETFFRLRSVPQAYNLVLAITAEEEVSGLNGVSSILEELGTIDLGIVGEPTGMNMAVAERGLLVLDCYVAGQTGHAARNEGVNAIYKALAAIEWFRNHPFDKATDLLGPVKMSVTMINAGTQHNVVPDKCHMVVDCRINECYSNVEVFEKTRDSVDFEVVPRSFRLNSSNIPLSHSVVKRGLTLGLKPYGSPTSSDMGLMPFTTLKIGPGDSARSHTPDEYILISEIEKGIEIYWQLLNGLELK</sequence>
<evidence type="ECO:0000256" key="3">
    <source>
        <dbReference type="ARBA" id="ARBA00022801"/>
    </source>
</evidence>
<comment type="cofactor">
    <cofactor evidence="1">
        <name>Zn(2+)</name>
        <dbReference type="ChEBI" id="CHEBI:29105"/>
    </cofactor>
</comment>
<dbReference type="Pfam" id="PF07687">
    <property type="entry name" value="M20_dimer"/>
    <property type="match status" value="1"/>
</dbReference>
<protein>
    <submittedName>
        <fullName evidence="7">Acetylornithine deacetylase</fullName>
    </submittedName>
</protein>
<dbReference type="AlphaFoldDB" id="A0A2W7NAY1"/>
<name>A0A2W7NAY1_9BACT</name>
<dbReference type="SUPFAM" id="SSF53187">
    <property type="entry name" value="Zn-dependent exopeptidases"/>
    <property type="match status" value="1"/>
</dbReference>
<reference evidence="7 8" key="1">
    <citation type="submission" date="2018-06" db="EMBL/GenBank/DDBJ databases">
        <title>Genomic Encyclopedia of Archaeal and Bacterial Type Strains, Phase II (KMG-II): from individual species to whole genera.</title>
        <authorList>
            <person name="Goeker M."/>
        </authorList>
    </citation>
    <scope>NUCLEOTIDE SEQUENCE [LARGE SCALE GENOMIC DNA]</scope>
    <source>
        <strain evidence="7 8">DSM 6779</strain>
    </source>
</reference>
<organism evidence="7 8">
    <name type="scientific">Breznakibacter xylanolyticus</name>
    <dbReference type="NCBI Taxonomy" id="990"/>
    <lineage>
        <taxon>Bacteria</taxon>
        <taxon>Pseudomonadati</taxon>
        <taxon>Bacteroidota</taxon>
        <taxon>Bacteroidia</taxon>
        <taxon>Marinilabiliales</taxon>
        <taxon>Marinilabiliaceae</taxon>
        <taxon>Breznakibacter</taxon>
    </lineage>
</organism>
<evidence type="ECO:0000259" key="6">
    <source>
        <dbReference type="Pfam" id="PF07687"/>
    </source>
</evidence>
<dbReference type="EMBL" id="QKZK01000009">
    <property type="protein sequence ID" value="PZX17471.1"/>
    <property type="molecule type" value="Genomic_DNA"/>
</dbReference>
<evidence type="ECO:0000256" key="5">
    <source>
        <dbReference type="ARBA" id="ARBA00023285"/>
    </source>
</evidence>
<dbReference type="InterPro" id="IPR036264">
    <property type="entry name" value="Bact_exopeptidase_dim_dom"/>
</dbReference>
<feature type="domain" description="Peptidase M20 dimerisation" evidence="6">
    <location>
        <begin position="165"/>
        <end position="262"/>
    </location>
</feature>
<dbReference type="InterPro" id="IPR002933">
    <property type="entry name" value="Peptidase_M20"/>
</dbReference>
<proteinExistence type="predicted"/>
<dbReference type="CDD" id="cd05651">
    <property type="entry name" value="M20_ArgE_DapE-like"/>
    <property type="match status" value="1"/>
</dbReference>
<dbReference type="InterPro" id="IPR011650">
    <property type="entry name" value="Peptidase_M20_dimer"/>
</dbReference>
<dbReference type="Pfam" id="PF01546">
    <property type="entry name" value="Peptidase_M20"/>
    <property type="match status" value="1"/>
</dbReference>
<keyword evidence="3" id="KW-0378">Hydrolase</keyword>
<evidence type="ECO:0000313" key="8">
    <source>
        <dbReference type="Proteomes" id="UP000249239"/>
    </source>
</evidence>
<keyword evidence="5" id="KW-0170">Cobalt</keyword>
<evidence type="ECO:0000313" key="7">
    <source>
        <dbReference type="EMBL" id="PZX17471.1"/>
    </source>
</evidence>
<dbReference type="GO" id="GO:0046872">
    <property type="term" value="F:metal ion binding"/>
    <property type="evidence" value="ECO:0007669"/>
    <property type="project" value="UniProtKB-KW"/>
</dbReference>
<dbReference type="SUPFAM" id="SSF55031">
    <property type="entry name" value="Bacterial exopeptidase dimerisation domain"/>
    <property type="match status" value="1"/>
</dbReference>
<dbReference type="PROSITE" id="PS00758">
    <property type="entry name" value="ARGE_DAPE_CPG2_1"/>
    <property type="match status" value="1"/>
</dbReference>
<gene>
    <name evidence="7" type="ORF">LX69_01521</name>
</gene>
<evidence type="ECO:0000256" key="1">
    <source>
        <dbReference type="ARBA" id="ARBA00001947"/>
    </source>
</evidence>
<keyword evidence="2" id="KW-0479">Metal-binding</keyword>
<dbReference type="Gene3D" id="3.30.70.360">
    <property type="match status" value="1"/>
</dbReference>
<keyword evidence="8" id="KW-1185">Reference proteome</keyword>
<dbReference type="PANTHER" id="PTHR43808:SF31">
    <property type="entry name" value="N-ACETYL-L-CITRULLINE DEACETYLASE"/>
    <property type="match status" value="1"/>
</dbReference>
<evidence type="ECO:0000256" key="4">
    <source>
        <dbReference type="ARBA" id="ARBA00022833"/>
    </source>
</evidence>
<comment type="caution">
    <text evidence="7">The sequence shown here is derived from an EMBL/GenBank/DDBJ whole genome shotgun (WGS) entry which is preliminary data.</text>
</comment>